<feature type="binding site" evidence="2">
    <location>
        <position position="555"/>
    </location>
    <ligand>
        <name>ATP</name>
        <dbReference type="ChEBI" id="CHEBI:30616"/>
    </ligand>
</feature>
<dbReference type="InterPro" id="IPR036850">
    <property type="entry name" value="NDK-like_dom_sf"/>
</dbReference>
<dbReference type="Gene3D" id="3.30.70.141">
    <property type="entry name" value="Nucleoside diphosphate kinase-like domain"/>
    <property type="match status" value="3"/>
</dbReference>
<dbReference type="Pfam" id="PF00334">
    <property type="entry name" value="NDK"/>
    <property type="match status" value="2"/>
</dbReference>
<dbReference type="PROSITE" id="PS51352">
    <property type="entry name" value="THIOREDOXIN_2"/>
    <property type="match status" value="1"/>
</dbReference>
<feature type="active site" description="Pros-phosphohistidine intermediate" evidence="2">
    <location>
        <position position="568"/>
    </location>
</feature>
<dbReference type="InterPro" id="IPR036249">
    <property type="entry name" value="Thioredoxin-like_sf"/>
</dbReference>
<protein>
    <submittedName>
        <fullName evidence="7">Thioredoxin domain-containing protein 6 isoform X1</fullName>
    </submittedName>
</protein>
<dbReference type="SUPFAM" id="SSF52833">
    <property type="entry name" value="Thioredoxin-like"/>
    <property type="match status" value="1"/>
</dbReference>
<dbReference type="InterPro" id="IPR051766">
    <property type="entry name" value="TXND_domain-containing"/>
</dbReference>
<dbReference type="InterPro" id="IPR013766">
    <property type="entry name" value="Thioredoxin_domain"/>
</dbReference>
<evidence type="ECO:0000259" key="5">
    <source>
        <dbReference type="PROSITE" id="PS51352"/>
    </source>
</evidence>
<dbReference type="GeneID" id="106582583"/>
<evidence type="ECO:0000256" key="4">
    <source>
        <dbReference type="SAM" id="MobiDB-lite"/>
    </source>
</evidence>
<sequence>MAGKKKEVSLQASVSNQEQWDEMLATKGLTVVDVYQQWCGPCRAVVSLLRKIKNELGDDLLHFATAKADSIDALERYRGKCEPTFLFYGGGEMVSVLRGANAPLLQKMVLEELAREKTVLEEGGERRVVKDEGLIDEEEEEEEDQSDEDILVPDSKSYTVAIIKPNAVAHGKASEIIMKIQDAGFEILAHEEKTLSDSEARGFYQNKVGEACFEDLIQFMSSGPSYILLVSQREGSGHVVQAWREFIGPADIEEARRDKPESLRAQYGSETLFNALHGSDDNHQARRELAFFFPSFRTSSRAEQHDEEGQVERTLALIRPNIARESGDEILSRIHEAGFTVSLQREVILTEEQARRFYRRHVDQDYFPALLHNMTSGPVLALALARTGAVDHWRNLLGPKDVSKAREEQPDCLRTQFMVASEDSEPQNQLNQLHGSASREEAEEEIDFFFPKQQTLAIIKPDSMDEHREEILGEIRAGGFSISRLKETVLSRDTAEEFYREHRDKPFYGQLVDFMCSGPCMLLVLTKENAVDEWRSMMGPTDPGLAQVTAPGSLRARFALDILHNALHGSSSQEHAQEKIHFLFGDIITSDGDLTSNGELDPTSLGKQQDSFADLMASDKSGCTTAEMTEHVESGSPESHQEHVESGSPESHQEHVESGSPESHQEHVESGSPESHQEHVESGSPESHQEHVESGSPESHQEHVESGSPESHQEHVESGSPESHQEHVESGSPESHQEHVEQATSTSDTPSVTSKEGEGDQTPV</sequence>
<organism evidence="6 7">
    <name type="scientific">Salmo salar</name>
    <name type="common">Atlantic salmon</name>
    <dbReference type="NCBI Taxonomy" id="8030"/>
    <lineage>
        <taxon>Eukaryota</taxon>
        <taxon>Metazoa</taxon>
        <taxon>Chordata</taxon>
        <taxon>Craniata</taxon>
        <taxon>Vertebrata</taxon>
        <taxon>Euteleostomi</taxon>
        <taxon>Actinopterygii</taxon>
        <taxon>Neopterygii</taxon>
        <taxon>Teleostei</taxon>
        <taxon>Protacanthopterygii</taxon>
        <taxon>Salmoniformes</taxon>
        <taxon>Salmonidae</taxon>
        <taxon>Salmoninae</taxon>
        <taxon>Salmo</taxon>
    </lineage>
</organism>
<dbReference type="SUPFAM" id="SSF54919">
    <property type="entry name" value="Nucleoside diphosphate kinase, NDK"/>
    <property type="match status" value="3"/>
</dbReference>
<feature type="binding site" evidence="2">
    <location>
        <position position="565"/>
    </location>
    <ligand>
        <name>ATP</name>
        <dbReference type="ChEBI" id="CHEBI:30616"/>
    </ligand>
</feature>
<dbReference type="RefSeq" id="XP_045560894.1">
    <property type="nucleotide sequence ID" value="XM_045704938.1"/>
</dbReference>
<dbReference type="CDD" id="cd02948">
    <property type="entry name" value="TRX_NDPK"/>
    <property type="match status" value="1"/>
</dbReference>
<feature type="domain" description="Thioredoxin" evidence="5">
    <location>
        <begin position="1"/>
        <end position="114"/>
    </location>
</feature>
<dbReference type="PANTHER" id="PTHR46135">
    <property type="entry name" value="NME/NM23 FAMILY MEMBER 8"/>
    <property type="match status" value="1"/>
</dbReference>
<feature type="region of interest" description="Disordered" evidence="4">
    <location>
        <begin position="624"/>
        <end position="764"/>
    </location>
</feature>
<dbReference type="CDD" id="cd04416">
    <property type="entry name" value="NDPk_TX"/>
    <property type="match status" value="3"/>
</dbReference>
<evidence type="ECO:0000256" key="3">
    <source>
        <dbReference type="RuleBase" id="RU004011"/>
    </source>
</evidence>
<gene>
    <name evidence="7" type="primary">nme9</name>
</gene>
<feature type="binding site" evidence="2">
    <location>
        <position position="460"/>
    </location>
    <ligand>
        <name>ATP</name>
        <dbReference type="ChEBI" id="CHEBI:30616"/>
    </ligand>
</feature>
<evidence type="ECO:0000256" key="2">
    <source>
        <dbReference type="PROSITE-ProRule" id="PRU00706"/>
    </source>
</evidence>
<feature type="binding site" evidence="2">
    <location>
        <position position="507"/>
    </location>
    <ligand>
        <name>ATP</name>
        <dbReference type="ChEBI" id="CHEBI:30616"/>
    </ligand>
</feature>
<keyword evidence="6" id="KW-1185">Reference proteome</keyword>
<comment type="caution">
    <text evidence="2">Lacks conserved residue(s) required for the propagation of feature annotation.</text>
</comment>
<dbReference type="PROSITE" id="PS51374">
    <property type="entry name" value="NDPK_LIKE"/>
    <property type="match status" value="3"/>
</dbReference>
<feature type="active site" description="Pros-phosphohistidine intermediate" evidence="2">
    <location>
        <position position="434"/>
    </location>
</feature>
<dbReference type="Pfam" id="PF00085">
    <property type="entry name" value="Thioredoxin"/>
    <property type="match status" value="1"/>
</dbReference>
<dbReference type="PANTHER" id="PTHR46135:SF5">
    <property type="entry name" value="THIOREDOXIN DOMAIN-CONTAINING PROTEIN 6 ISOFORM X1"/>
    <property type="match status" value="1"/>
</dbReference>
<evidence type="ECO:0000313" key="7">
    <source>
        <dbReference type="RefSeq" id="XP_045560894.1"/>
    </source>
</evidence>
<proteinExistence type="inferred from homology"/>
<feature type="compositionally biased region" description="Polar residues" evidence="4">
    <location>
        <begin position="742"/>
        <end position="754"/>
    </location>
</feature>
<feature type="binding site" evidence="2">
    <location>
        <position position="535"/>
    </location>
    <ligand>
        <name>ATP</name>
        <dbReference type="ChEBI" id="CHEBI:30616"/>
    </ligand>
</feature>
<feature type="compositionally biased region" description="Basic and acidic residues" evidence="4">
    <location>
        <begin position="628"/>
        <end position="741"/>
    </location>
</feature>
<evidence type="ECO:0000256" key="1">
    <source>
        <dbReference type="ARBA" id="ARBA00008142"/>
    </source>
</evidence>
<dbReference type="Gene3D" id="3.40.30.10">
    <property type="entry name" value="Glutaredoxin"/>
    <property type="match status" value="1"/>
</dbReference>
<name>A0ABM3DQ22_SALSA</name>
<dbReference type="PROSITE" id="PS00194">
    <property type="entry name" value="THIOREDOXIN_1"/>
    <property type="match status" value="1"/>
</dbReference>
<dbReference type="InterPro" id="IPR001564">
    <property type="entry name" value="Nucleoside_diP_kinase"/>
</dbReference>
<comment type="similarity">
    <text evidence="1 2 3">Belongs to the NDK family.</text>
</comment>
<dbReference type="InterPro" id="IPR017937">
    <property type="entry name" value="Thioredoxin_CS"/>
</dbReference>
<feature type="active site" description="Pros-phosphohistidine intermediate" evidence="2">
    <location>
        <position position="277"/>
    </location>
</feature>
<dbReference type="InterPro" id="IPR034907">
    <property type="entry name" value="NDK-like_dom"/>
</dbReference>
<dbReference type="SMART" id="SM00562">
    <property type="entry name" value="NDK"/>
    <property type="match status" value="3"/>
</dbReference>
<dbReference type="Proteomes" id="UP001652741">
    <property type="component" value="Chromosome ssa21"/>
</dbReference>
<evidence type="ECO:0000313" key="6">
    <source>
        <dbReference type="Proteomes" id="UP001652741"/>
    </source>
</evidence>
<reference evidence="7" key="1">
    <citation type="submission" date="2025-08" db="UniProtKB">
        <authorList>
            <consortium name="RefSeq"/>
        </authorList>
    </citation>
    <scope>IDENTIFICATION</scope>
</reference>
<accession>A0ABM3DQ22</accession>
<dbReference type="PRINTS" id="PR01243">
    <property type="entry name" value="NUCDPKINASE"/>
</dbReference>
<feature type="binding site" evidence="2">
    <location>
        <position position="541"/>
    </location>
    <ligand>
        <name>ATP</name>
        <dbReference type="ChEBI" id="CHEBI:30616"/>
    </ligand>
</feature>